<dbReference type="InterPro" id="IPR005467">
    <property type="entry name" value="His_kinase_dom"/>
</dbReference>
<dbReference type="AlphaFoldDB" id="A0A367WBC8"/>
<evidence type="ECO:0000256" key="4">
    <source>
        <dbReference type="ARBA" id="ARBA00022553"/>
    </source>
</evidence>
<comment type="caution">
    <text evidence="12">The sequence shown here is derived from an EMBL/GenBank/DDBJ whole genome shotgun (WGS) entry which is preliminary data.</text>
</comment>
<dbReference type="EMBL" id="JPWF01000002">
    <property type="protein sequence ID" value="RCK38764.1"/>
    <property type="molecule type" value="Genomic_DNA"/>
</dbReference>
<dbReference type="EC" id="2.7.13.3" evidence="3"/>
<comment type="catalytic activity">
    <reaction evidence="1">
        <text>ATP + protein L-histidine = ADP + protein N-phospho-L-histidine.</text>
        <dbReference type="EC" id="2.7.13.3"/>
    </reaction>
</comment>
<dbReference type="PROSITE" id="PS50109">
    <property type="entry name" value="HIS_KIN"/>
    <property type="match status" value="1"/>
</dbReference>
<dbReference type="SMART" id="SM00387">
    <property type="entry name" value="HATPase_c"/>
    <property type="match status" value="1"/>
</dbReference>
<evidence type="ECO:0000256" key="3">
    <source>
        <dbReference type="ARBA" id="ARBA00012438"/>
    </source>
</evidence>
<dbReference type="RefSeq" id="WP_114100825.1">
    <property type="nucleotide sequence ID" value="NZ_JPWF01000002.1"/>
</dbReference>
<evidence type="ECO:0000256" key="5">
    <source>
        <dbReference type="ARBA" id="ARBA00022679"/>
    </source>
</evidence>
<keyword evidence="6 10" id="KW-0812">Transmembrane</keyword>
<dbReference type="InterPro" id="IPR036890">
    <property type="entry name" value="HATPase_C_sf"/>
</dbReference>
<dbReference type="InterPro" id="IPR003661">
    <property type="entry name" value="HisK_dim/P_dom"/>
</dbReference>
<feature type="transmembrane region" description="Helical" evidence="10">
    <location>
        <begin position="162"/>
        <end position="185"/>
    </location>
</feature>
<comment type="subcellular location">
    <subcellularLocation>
        <location evidence="2">Membrane</location>
    </subcellularLocation>
</comment>
<dbReference type="InterPro" id="IPR050428">
    <property type="entry name" value="TCS_sensor_his_kinase"/>
</dbReference>
<dbReference type="Gene3D" id="1.10.287.130">
    <property type="match status" value="1"/>
</dbReference>
<evidence type="ECO:0000256" key="7">
    <source>
        <dbReference type="ARBA" id="ARBA00022777"/>
    </source>
</evidence>
<dbReference type="SUPFAM" id="SSF55874">
    <property type="entry name" value="ATPase domain of HSP90 chaperone/DNA topoisomerase II/histidine kinase"/>
    <property type="match status" value="1"/>
</dbReference>
<accession>A0A367WBC8</accession>
<keyword evidence="4" id="KW-0597">Phosphoprotein</keyword>
<dbReference type="Pfam" id="PF00512">
    <property type="entry name" value="HisKA"/>
    <property type="match status" value="1"/>
</dbReference>
<dbReference type="InterPro" id="IPR003594">
    <property type="entry name" value="HATPase_dom"/>
</dbReference>
<dbReference type="Proteomes" id="UP000253226">
    <property type="component" value="Unassembled WGS sequence"/>
</dbReference>
<dbReference type="OrthoDB" id="913606at2"/>
<evidence type="ECO:0000256" key="2">
    <source>
        <dbReference type="ARBA" id="ARBA00004370"/>
    </source>
</evidence>
<evidence type="ECO:0000256" key="9">
    <source>
        <dbReference type="ARBA" id="ARBA00023136"/>
    </source>
</evidence>
<dbReference type="PRINTS" id="PR00344">
    <property type="entry name" value="BCTRLSENSOR"/>
</dbReference>
<dbReference type="GO" id="GO:0005886">
    <property type="term" value="C:plasma membrane"/>
    <property type="evidence" value="ECO:0007669"/>
    <property type="project" value="TreeGrafter"/>
</dbReference>
<keyword evidence="5" id="KW-0808">Transferase</keyword>
<reference evidence="12 13" key="1">
    <citation type="submission" date="2014-07" db="EMBL/GenBank/DDBJ databases">
        <title>Draft genome sequence of Thalassospira profundimaris 35.</title>
        <authorList>
            <person name="Lai Q."/>
            <person name="Shao Z."/>
        </authorList>
    </citation>
    <scope>NUCLEOTIDE SEQUENCE [LARGE SCALE GENOMIC DNA]</scope>
    <source>
        <strain evidence="12 13">35</strain>
    </source>
</reference>
<dbReference type="GO" id="GO:0000155">
    <property type="term" value="F:phosphorelay sensor kinase activity"/>
    <property type="evidence" value="ECO:0007669"/>
    <property type="project" value="InterPro"/>
</dbReference>
<dbReference type="SMART" id="SM00388">
    <property type="entry name" value="HisKA"/>
    <property type="match status" value="1"/>
</dbReference>
<dbReference type="SUPFAM" id="SSF47384">
    <property type="entry name" value="Homodimeric domain of signal transducing histidine kinase"/>
    <property type="match status" value="1"/>
</dbReference>
<evidence type="ECO:0000256" key="8">
    <source>
        <dbReference type="ARBA" id="ARBA00022989"/>
    </source>
</evidence>
<evidence type="ECO:0000256" key="1">
    <source>
        <dbReference type="ARBA" id="ARBA00000085"/>
    </source>
</evidence>
<name>A0A367WBC8_9PROT</name>
<evidence type="ECO:0000256" key="10">
    <source>
        <dbReference type="SAM" id="Phobius"/>
    </source>
</evidence>
<evidence type="ECO:0000256" key="6">
    <source>
        <dbReference type="ARBA" id="ARBA00022692"/>
    </source>
</evidence>
<gene>
    <name evidence="12" type="ORF">TH19_02880</name>
</gene>
<evidence type="ECO:0000259" key="11">
    <source>
        <dbReference type="PROSITE" id="PS50109"/>
    </source>
</evidence>
<dbReference type="Pfam" id="PF08521">
    <property type="entry name" value="2CSK_N"/>
    <property type="match status" value="1"/>
</dbReference>
<keyword evidence="9 10" id="KW-0472">Membrane</keyword>
<dbReference type="CDD" id="cd00082">
    <property type="entry name" value="HisKA"/>
    <property type="match status" value="1"/>
</dbReference>
<dbReference type="InterPro" id="IPR013727">
    <property type="entry name" value="2CSK_N"/>
</dbReference>
<proteinExistence type="predicted"/>
<dbReference type="Pfam" id="PF02518">
    <property type="entry name" value="HATPase_c"/>
    <property type="match status" value="1"/>
</dbReference>
<evidence type="ECO:0000313" key="12">
    <source>
        <dbReference type="EMBL" id="RCK38764.1"/>
    </source>
</evidence>
<organism evidence="12 13">
    <name type="scientific">Thalassospira profundimaris</name>
    <dbReference type="NCBI Taxonomy" id="502049"/>
    <lineage>
        <taxon>Bacteria</taxon>
        <taxon>Pseudomonadati</taxon>
        <taxon>Pseudomonadota</taxon>
        <taxon>Alphaproteobacteria</taxon>
        <taxon>Rhodospirillales</taxon>
        <taxon>Thalassospiraceae</taxon>
        <taxon>Thalassospira</taxon>
    </lineage>
</organism>
<dbReference type="PANTHER" id="PTHR45436">
    <property type="entry name" value="SENSOR HISTIDINE KINASE YKOH"/>
    <property type="match status" value="1"/>
</dbReference>
<sequence length="461" mass="50535">MAVQHSLRQRLLVSMAAGFAIILVSIAIGIWSYARDAANHSYDRLLSGAAFAILERTLVTPNGPGVEIPYSALEMIGLAESDRVFYRIFAADGTTLTGSESLPVPDQYRPTDQPVFFDTRYSGEDVRFLLQGRFLAGAGYGDWVVVQIGQTRIARDAFAREMMINAIALLLFVTVIGLGFVWFGINRALSPLIGIERQLRHREPTDFSQILITPPREVASLTRSINGLILRHKKSLDNAQAFIADVAHQTRTSLGALHGLLESASRQPDAEQRQVRIAQAEEQAERTIRLTNQLLSHAMIIHRADNTPLERKVLIDVIRAVFGDIIRDYLKYDTDFSIESDGEPDTHTYVMLDEIGIREALRNLIDNAIKHGAAPHKIDIVVRSSGSHCHLIVDDNGPGIEGAKHASVLQRFSSLSTGTGLGLAIVKAVADRHGADLNLAQSPNGGLRVEMVFPVVGGAEE</sequence>
<dbReference type="PANTHER" id="PTHR45436:SF1">
    <property type="entry name" value="SENSOR PROTEIN QSEC"/>
    <property type="match status" value="1"/>
</dbReference>
<keyword evidence="8 10" id="KW-1133">Transmembrane helix</keyword>
<feature type="domain" description="Histidine kinase" evidence="11">
    <location>
        <begin position="245"/>
        <end position="457"/>
    </location>
</feature>
<keyword evidence="7" id="KW-0418">Kinase</keyword>
<dbReference type="Gene3D" id="3.30.565.10">
    <property type="entry name" value="Histidine kinase-like ATPase, C-terminal domain"/>
    <property type="match status" value="1"/>
</dbReference>
<protein>
    <recommendedName>
        <fullName evidence="3">histidine kinase</fullName>
        <ecNumber evidence="3">2.7.13.3</ecNumber>
    </recommendedName>
</protein>
<dbReference type="CDD" id="cd00075">
    <property type="entry name" value="HATPase"/>
    <property type="match status" value="1"/>
</dbReference>
<feature type="transmembrane region" description="Helical" evidence="10">
    <location>
        <begin position="12"/>
        <end position="34"/>
    </location>
</feature>
<dbReference type="InterPro" id="IPR004358">
    <property type="entry name" value="Sig_transdc_His_kin-like_C"/>
</dbReference>
<dbReference type="InterPro" id="IPR036097">
    <property type="entry name" value="HisK_dim/P_sf"/>
</dbReference>
<evidence type="ECO:0000313" key="13">
    <source>
        <dbReference type="Proteomes" id="UP000253226"/>
    </source>
</evidence>